<evidence type="ECO:0000256" key="5">
    <source>
        <dbReference type="ARBA" id="ARBA00022692"/>
    </source>
</evidence>
<keyword evidence="8" id="KW-0732">Signal</keyword>
<sequence length="468" mass="49849">MTALLLTALLWHASLPAGAQQPTAVPPPFQPQVSDPLLEPVPPAPILVGSWDEALELLRQRSTDLRVALARVESAAGLRRVALAGLLPTVAGSAGVQYNVINPSSTPFLGGGIGGGGIGGGVSGGGGDGPLPTSPLGTATVTASVPLFDWSAIQSLRSTSASRRAAELSLEETRRQLTGELARALAREASAERLAEVNRVNLRSALERLALAERRLELGAGTQLDVIRLRQDAESARSLVVSGDNSLQESRDALALILGQDQPVGLARNVSLEELFNRGRQQCRSLPSLEERPDLAASRAQLEAAGHDVSTAQAQYIPTLEAQSTVVGLTVDPGFARVPVWNIGAVLTLPFYEGGARGGRVRQARAQEETVRQDVVGRQRAATVEVRQVRRELDVARAEQEIATRGRELAAENDRLTRRAFEVGTGTSQDLVVSAAALRQAELNLVVREFQLFQARIEAFLVEAACDW</sequence>
<evidence type="ECO:0000256" key="2">
    <source>
        <dbReference type="ARBA" id="ARBA00007613"/>
    </source>
</evidence>
<evidence type="ECO:0000256" key="8">
    <source>
        <dbReference type="SAM" id="SignalP"/>
    </source>
</evidence>
<evidence type="ECO:0000256" key="6">
    <source>
        <dbReference type="ARBA" id="ARBA00023136"/>
    </source>
</evidence>
<evidence type="ECO:0000256" key="7">
    <source>
        <dbReference type="ARBA" id="ARBA00023237"/>
    </source>
</evidence>
<dbReference type="SUPFAM" id="SSF56954">
    <property type="entry name" value="Outer membrane efflux proteins (OEP)"/>
    <property type="match status" value="1"/>
</dbReference>
<keyword evidence="4" id="KW-1134">Transmembrane beta strand</keyword>
<evidence type="ECO:0000313" key="9">
    <source>
        <dbReference type="EMBL" id="MCY1074020.1"/>
    </source>
</evidence>
<comment type="similarity">
    <text evidence="2">Belongs to the outer membrane factor (OMF) (TC 1.B.17) family.</text>
</comment>
<dbReference type="InterPro" id="IPR003423">
    <property type="entry name" value="OMP_efflux"/>
</dbReference>
<gene>
    <name evidence="9" type="ORF">OV287_05935</name>
</gene>
<dbReference type="InterPro" id="IPR051906">
    <property type="entry name" value="TolC-like"/>
</dbReference>
<dbReference type="Pfam" id="PF02321">
    <property type="entry name" value="OEP"/>
    <property type="match status" value="2"/>
</dbReference>
<dbReference type="Gene3D" id="1.20.1600.10">
    <property type="entry name" value="Outer membrane efflux proteins (OEP)"/>
    <property type="match status" value="1"/>
</dbReference>
<reference evidence="9 10" key="1">
    <citation type="submission" date="2022-11" db="EMBL/GenBank/DDBJ databases">
        <title>Minimal conservation of predation-associated metabolite biosynthetic gene clusters underscores biosynthetic potential of Myxococcota including descriptions for ten novel species: Archangium lansinium sp. nov., Myxococcus landrumus sp. nov., Nannocystis bai.</title>
        <authorList>
            <person name="Ahearne A."/>
            <person name="Stevens C."/>
            <person name="Phillips K."/>
        </authorList>
    </citation>
    <scope>NUCLEOTIDE SEQUENCE [LARGE SCALE GENOMIC DNA]</scope>
    <source>
        <strain evidence="9 10">MIWBW</strain>
    </source>
</reference>
<comment type="caution">
    <text evidence="9">The sequence shown here is derived from an EMBL/GenBank/DDBJ whole genome shotgun (WGS) entry which is preliminary data.</text>
</comment>
<organism evidence="9 10">
    <name type="scientific">Archangium lansingense</name>
    <dbReference type="NCBI Taxonomy" id="2995310"/>
    <lineage>
        <taxon>Bacteria</taxon>
        <taxon>Pseudomonadati</taxon>
        <taxon>Myxococcota</taxon>
        <taxon>Myxococcia</taxon>
        <taxon>Myxococcales</taxon>
        <taxon>Cystobacterineae</taxon>
        <taxon>Archangiaceae</taxon>
        <taxon>Archangium</taxon>
    </lineage>
</organism>
<accession>A0ABT3ZX97</accession>
<keyword evidence="3" id="KW-0813">Transport</keyword>
<proteinExistence type="inferred from homology"/>
<keyword evidence="5" id="KW-0812">Transmembrane</keyword>
<dbReference type="PANTHER" id="PTHR30026">
    <property type="entry name" value="OUTER MEMBRANE PROTEIN TOLC"/>
    <property type="match status" value="1"/>
</dbReference>
<evidence type="ECO:0000256" key="4">
    <source>
        <dbReference type="ARBA" id="ARBA00022452"/>
    </source>
</evidence>
<evidence type="ECO:0000256" key="3">
    <source>
        <dbReference type="ARBA" id="ARBA00022448"/>
    </source>
</evidence>
<dbReference type="Proteomes" id="UP001207654">
    <property type="component" value="Unassembled WGS sequence"/>
</dbReference>
<feature type="chain" id="PRO_5046507411" evidence="8">
    <location>
        <begin position="20"/>
        <end position="468"/>
    </location>
</feature>
<dbReference type="RefSeq" id="WP_267533004.1">
    <property type="nucleotide sequence ID" value="NZ_JAPNKA010000001.1"/>
</dbReference>
<feature type="signal peptide" evidence="8">
    <location>
        <begin position="1"/>
        <end position="19"/>
    </location>
</feature>
<keyword evidence="6" id="KW-0472">Membrane</keyword>
<comment type="subcellular location">
    <subcellularLocation>
        <location evidence="1">Cell outer membrane</location>
    </subcellularLocation>
</comment>
<dbReference type="EMBL" id="JAPNKA010000001">
    <property type="protein sequence ID" value="MCY1074020.1"/>
    <property type="molecule type" value="Genomic_DNA"/>
</dbReference>
<evidence type="ECO:0000256" key="1">
    <source>
        <dbReference type="ARBA" id="ARBA00004442"/>
    </source>
</evidence>
<evidence type="ECO:0000313" key="10">
    <source>
        <dbReference type="Proteomes" id="UP001207654"/>
    </source>
</evidence>
<keyword evidence="10" id="KW-1185">Reference proteome</keyword>
<keyword evidence="7" id="KW-0998">Cell outer membrane</keyword>
<name>A0ABT3ZX97_9BACT</name>
<dbReference type="PANTHER" id="PTHR30026:SF20">
    <property type="entry name" value="OUTER MEMBRANE PROTEIN TOLC"/>
    <property type="match status" value="1"/>
</dbReference>
<protein>
    <submittedName>
        <fullName evidence="9">TolC family protein</fullName>
    </submittedName>
</protein>